<dbReference type="EMBL" id="CAJNOT010001768">
    <property type="protein sequence ID" value="CAF1246462.1"/>
    <property type="molecule type" value="Genomic_DNA"/>
</dbReference>
<name>A0A814ZRC8_9BILA</name>
<evidence type="ECO:0000313" key="3">
    <source>
        <dbReference type="EMBL" id="CAF3835304.1"/>
    </source>
</evidence>
<dbReference type="Pfam" id="PF26633">
    <property type="entry name" value="DUF8206"/>
    <property type="match status" value="1"/>
</dbReference>
<organism evidence="2 4">
    <name type="scientific">Rotaria sordida</name>
    <dbReference type="NCBI Taxonomy" id="392033"/>
    <lineage>
        <taxon>Eukaryota</taxon>
        <taxon>Metazoa</taxon>
        <taxon>Spiralia</taxon>
        <taxon>Gnathifera</taxon>
        <taxon>Rotifera</taxon>
        <taxon>Eurotatoria</taxon>
        <taxon>Bdelloidea</taxon>
        <taxon>Philodinida</taxon>
        <taxon>Philodinidae</taxon>
        <taxon>Rotaria</taxon>
    </lineage>
</organism>
<reference evidence="2" key="1">
    <citation type="submission" date="2021-02" db="EMBL/GenBank/DDBJ databases">
        <authorList>
            <person name="Nowell W R."/>
        </authorList>
    </citation>
    <scope>NUCLEOTIDE SEQUENCE</scope>
</reference>
<dbReference type="InterPro" id="IPR058519">
    <property type="entry name" value="DUF8206"/>
</dbReference>
<feature type="domain" description="DUF8206" evidence="1">
    <location>
        <begin position="17"/>
        <end position="85"/>
    </location>
</feature>
<comment type="caution">
    <text evidence="2">The sequence shown here is derived from an EMBL/GenBank/DDBJ whole genome shotgun (WGS) entry which is preliminary data.</text>
</comment>
<dbReference type="AlphaFoldDB" id="A0A814ZRC8"/>
<evidence type="ECO:0000313" key="4">
    <source>
        <dbReference type="Proteomes" id="UP000663864"/>
    </source>
</evidence>
<proteinExistence type="predicted"/>
<accession>A0A814ZRC8</accession>
<evidence type="ECO:0000313" key="2">
    <source>
        <dbReference type="EMBL" id="CAF1246462.1"/>
    </source>
</evidence>
<dbReference type="Proteomes" id="UP000663836">
    <property type="component" value="Unassembled WGS sequence"/>
</dbReference>
<dbReference type="EMBL" id="CAJOBD010001837">
    <property type="protein sequence ID" value="CAF3835304.1"/>
    <property type="molecule type" value="Genomic_DNA"/>
</dbReference>
<sequence length="250" mass="28540">MQKLYYLDIQEQYAQIKKCTKVITINGIEKVDYVLHCHPHCYLIGVGQEIIGHEKLKDCASMNKSFDTCNKHRCMRKEHIHITYEVGKFITNIKMNSKNKTQSSVDGIKQRIKDLKVEQEAIIKVCTQLTQFLRANTLNPSAGVQNDDVITSLEKLLVDYKYEMDILQQAMKINSTTISNSTSESTDVIKPEQIFLLVGSLYRLPINGAKIREQVEGLKCIQSKFTQNREHVVNLLVEADSSSAMIDLKN</sequence>
<gene>
    <name evidence="3" type="ORF">JBS370_LOCUS17313</name>
    <name evidence="2" type="ORF">ZHD862_LOCUS25155</name>
</gene>
<protein>
    <recommendedName>
        <fullName evidence="1">DUF8206 domain-containing protein</fullName>
    </recommendedName>
</protein>
<evidence type="ECO:0000259" key="1">
    <source>
        <dbReference type="Pfam" id="PF26633"/>
    </source>
</evidence>
<dbReference type="Proteomes" id="UP000663864">
    <property type="component" value="Unassembled WGS sequence"/>
</dbReference>